<protein>
    <submittedName>
        <fullName evidence="1">Uncharacterized protein</fullName>
    </submittedName>
</protein>
<dbReference type="EMBL" id="KB631735">
    <property type="protein sequence ID" value="ERL85664.1"/>
    <property type="molecule type" value="Genomic_DNA"/>
</dbReference>
<organism evidence="1 2">
    <name type="scientific">Dendroctonus ponderosae</name>
    <name type="common">Mountain pine beetle</name>
    <dbReference type="NCBI Taxonomy" id="77166"/>
    <lineage>
        <taxon>Eukaryota</taxon>
        <taxon>Metazoa</taxon>
        <taxon>Ecdysozoa</taxon>
        <taxon>Arthropoda</taxon>
        <taxon>Hexapoda</taxon>
        <taxon>Insecta</taxon>
        <taxon>Pterygota</taxon>
        <taxon>Neoptera</taxon>
        <taxon>Endopterygota</taxon>
        <taxon>Coleoptera</taxon>
        <taxon>Polyphaga</taxon>
        <taxon>Cucujiformia</taxon>
        <taxon>Curculionidae</taxon>
        <taxon>Scolytinae</taxon>
        <taxon>Dendroctonus</taxon>
    </lineage>
</organism>
<gene>
    <name evidence="1" type="ORF">D910_03081</name>
</gene>
<evidence type="ECO:0000313" key="2">
    <source>
        <dbReference type="Proteomes" id="UP000030742"/>
    </source>
</evidence>
<name>U4TVQ2_DENPD</name>
<dbReference type="Proteomes" id="UP000030742">
    <property type="component" value="Unassembled WGS sequence"/>
</dbReference>
<reference evidence="1 2" key="1">
    <citation type="journal article" date="2013" name="Genome Biol.">
        <title>Draft genome of the mountain pine beetle, Dendroctonus ponderosae Hopkins, a major forest pest.</title>
        <authorList>
            <person name="Keeling C.I."/>
            <person name="Yuen M.M."/>
            <person name="Liao N.Y."/>
            <person name="Docking T.R."/>
            <person name="Chan S.K."/>
            <person name="Taylor G.A."/>
            <person name="Palmquist D.L."/>
            <person name="Jackman S.D."/>
            <person name="Nguyen A."/>
            <person name="Li M."/>
            <person name="Henderson H."/>
            <person name="Janes J.K."/>
            <person name="Zhao Y."/>
            <person name="Pandoh P."/>
            <person name="Moore R."/>
            <person name="Sperling F.A."/>
            <person name="Huber D.P."/>
            <person name="Birol I."/>
            <person name="Jones S.J."/>
            <person name="Bohlmann J."/>
        </authorList>
    </citation>
    <scope>NUCLEOTIDE SEQUENCE</scope>
</reference>
<evidence type="ECO:0000313" key="1">
    <source>
        <dbReference type="EMBL" id="ERL85664.1"/>
    </source>
</evidence>
<dbReference type="AlphaFoldDB" id="U4TVQ2"/>
<sequence>MAVQVITAVQVEVDTLDHLQVDTLDHLQVDTLDHLQVDTLGLLQADTLEVGLAHRDTIMGHLHHNLCIIQVLLKSLAAVCVQYCKK</sequence>
<proteinExistence type="predicted"/>
<accession>U4TVQ2</accession>